<gene>
    <name evidence="16" type="ORF">MANES_04G040400v8</name>
</gene>
<comment type="subcellular location">
    <subcellularLocation>
        <location evidence="2">Mitochondrion</location>
    </subcellularLocation>
    <subcellularLocation>
        <location evidence="1">Nucleus</location>
    </subcellularLocation>
</comment>
<evidence type="ECO:0000256" key="5">
    <source>
        <dbReference type="ARBA" id="ARBA00022553"/>
    </source>
</evidence>
<evidence type="ECO:0000313" key="17">
    <source>
        <dbReference type="Proteomes" id="UP000091857"/>
    </source>
</evidence>
<dbReference type="GO" id="GO:0005739">
    <property type="term" value="C:mitochondrion"/>
    <property type="evidence" value="ECO:0007669"/>
    <property type="project" value="UniProtKB-SubCell"/>
</dbReference>
<feature type="region of interest" description="Disordered" evidence="14">
    <location>
        <begin position="1"/>
        <end position="26"/>
    </location>
</feature>
<keyword evidence="7" id="KW-0156">Chromatin regulator</keyword>
<evidence type="ECO:0000256" key="6">
    <source>
        <dbReference type="ARBA" id="ARBA00022843"/>
    </source>
</evidence>
<keyword evidence="4" id="KW-1017">Isopeptide bond</keyword>
<evidence type="ECO:0000256" key="9">
    <source>
        <dbReference type="ARBA" id="ARBA00023242"/>
    </source>
</evidence>
<evidence type="ECO:0000256" key="10">
    <source>
        <dbReference type="ARBA" id="ARBA00032947"/>
    </source>
</evidence>
<proteinExistence type="predicted"/>
<dbReference type="GO" id="GO:0044545">
    <property type="term" value="C:NSL complex"/>
    <property type="evidence" value="ECO:0000318"/>
    <property type="project" value="GO_Central"/>
</dbReference>
<dbReference type="OrthoDB" id="677315at2759"/>
<dbReference type="InterPro" id="IPR025927">
    <property type="entry name" value="Znf_KANL2-like"/>
</dbReference>
<dbReference type="GO" id="GO:0006325">
    <property type="term" value="P:chromatin organization"/>
    <property type="evidence" value="ECO:0007669"/>
    <property type="project" value="UniProtKB-KW"/>
</dbReference>
<evidence type="ECO:0000256" key="2">
    <source>
        <dbReference type="ARBA" id="ARBA00004173"/>
    </source>
</evidence>
<dbReference type="AlphaFoldDB" id="A0A2C9VZI4"/>
<name>A0A2C9VZI4_MANES</name>
<evidence type="ECO:0000256" key="14">
    <source>
        <dbReference type="SAM" id="MobiDB-lite"/>
    </source>
</evidence>
<protein>
    <recommendedName>
        <fullName evidence="3">KAT8 regulatory NSL complex subunit 2</fullName>
    </recommendedName>
    <alternativeName>
        <fullName evidence="11">NSL complex protein NSL2</fullName>
    </alternativeName>
    <alternativeName>
        <fullName evidence="10">Non-specific lethal 2 homolog</fullName>
    </alternativeName>
</protein>
<evidence type="ECO:0000256" key="8">
    <source>
        <dbReference type="ARBA" id="ARBA00023128"/>
    </source>
</evidence>
<dbReference type="PANTHER" id="PTHR13453:SF1">
    <property type="entry name" value="KAT8 REGULATORY NSL COMPLEX SUBUNIT 2"/>
    <property type="match status" value="1"/>
</dbReference>
<evidence type="ECO:0000256" key="13">
    <source>
        <dbReference type="ARBA" id="ARBA00093543"/>
    </source>
</evidence>
<keyword evidence="5" id="KW-0597">Phosphoprotein</keyword>
<dbReference type="Proteomes" id="UP000091857">
    <property type="component" value="Chromosome 4"/>
</dbReference>
<dbReference type="STRING" id="3983.A0A2C9VZI4"/>
<keyword evidence="9" id="KW-0539">Nucleus</keyword>
<dbReference type="GO" id="GO:0005634">
    <property type="term" value="C:nucleus"/>
    <property type="evidence" value="ECO:0007669"/>
    <property type="project" value="UniProtKB-SubCell"/>
</dbReference>
<dbReference type="InterPro" id="IPR026316">
    <property type="entry name" value="NSL2"/>
</dbReference>
<comment type="subunit">
    <text evidence="13">Component of the NSL complex at least composed of KAT8/MOF, KANSL1, KANSL2, KANSL3, MCRS1, PHF20, OGT1/OGT, WDR5 and HCFC1.</text>
</comment>
<sequence length="299" mass="33738">MTTASKNHYHPSSSRPPRNPNLNTTTTTLANLQNSNPNPNPSTTPNSPIILSEQDQVLSYASHLTRQELLKRRSYKLKQLSKCYRDYYWALMEDLKIQYRDYYWKYGVSPFKEDHPILQQQKQEQGGAVERESGEREGGIVNTEVIGENNNGNDYVNNSLSSYKGDLDLKNHQRCLFVGCKLKAMALTSFCHLHILSDTKQKLYKPCGYVIKSAQAGPITCGKPILRSTAPSLCTVHFQKAQKHVTRALKKAGLNVSSSSKLAPKFHVIVAEYVRQIQAKRKAAKRGNRIKGLDKEVTS</sequence>
<organism evidence="16 17">
    <name type="scientific">Manihot esculenta</name>
    <name type="common">Cassava</name>
    <name type="synonym">Jatropha manihot</name>
    <dbReference type="NCBI Taxonomy" id="3983"/>
    <lineage>
        <taxon>Eukaryota</taxon>
        <taxon>Viridiplantae</taxon>
        <taxon>Streptophyta</taxon>
        <taxon>Embryophyta</taxon>
        <taxon>Tracheophyta</taxon>
        <taxon>Spermatophyta</taxon>
        <taxon>Magnoliopsida</taxon>
        <taxon>eudicotyledons</taxon>
        <taxon>Gunneridae</taxon>
        <taxon>Pentapetalae</taxon>
        <taxon>rosids</taxon>
        <taxon>fabids</taxon>
        <taxon>Malpighiales</taxon>
        <taxon>Euphorbiaceae</taxon>
        <taxon>Crotonoideae</taxon>
        <taxon>Manihoteae</taxon>
        <taxon>Manihot</taxon>
    </lineage>
</organism>
<evidence type="ECO:0000256" key="7">
    <source>
        <dbReference type="ARBA" id="ARBA00022853"/>
    </source>
</evidence>
<accession>A0A2C9VZI4</accession>
<keyword evidence="8" id="KW-0496">Mitochondrion</keyword>
<evidence type="ECO:0000256" key="11">
    <source>
        <dbReference type="ARBA" id="ARBA00033378"/>
    </source>
</evidence>
<dbReference type="Pfam" id="PF13891">
    <property type="entry name" value="zf-C3HC3H_KANSL2"/>
    <property type="match status" value="1"/>
</dbReference>
<comment type="function">
    <text evidence="12">Non-catalytic component of the NSL histone acetyltransferase complex, a multiprotein complex that mediates histone H4 acetylation at 'Lys-5'- and 'Lys-8' (H4K5ac and H4K8ac) at transcription start sites and promotes transcription initiation. Required for NSL complex stability and for transcription of intraciliary transport genes in both ciliated and non-ciliated cells by regulating histone H4 acetylation at 'Lys-5'- and 'Lys-12' (H4K5ac and H4K12ac). This is necessary for cilium assembly in ciliated cells and for organization of the microtubule cytoskeleton in non-ciliated cells. Required within the NSL complex to maintain nuclear architecture stability by promoting KAT8-mediated acetylation of lamin LMNA.</text>
</comment>
<evidence type="ECO:0000313" key="16">
    <source>
        <dbReference type="EMBL" id="OAY51883.1"/>
    </source>
</evidence>
<dbReference type="PANTHER" id="PTHR13453">
    <property type="entry name" value="KAT8 REGULATORY NSL COMPLEX SUBUNIT 2"/>
    <property type="match status" value="1"/>
</dbReference>
<dbReference type="Gramene" id="Manes.04G040400.1.v8.1">
    <property type="protein sequence ID" value="Manes.04G040400.1.v8.1.CDS"/>
    <property type="gene ID" value="Manes.04G040400.v8.1"/>
</dbReference>
<comment type="caution">
    <text evidence="16">The sequence shown here is derived from an EMBL/GenBank/DDBJ whole genome shotgun (WGS) entry which is preliminary data.</text>
</comment>
<keyword evidence="6" id="KW-0832">Ubl conjugation</keyword>
<keyword evidence="17" id="KW-1185">Reference proteome</keyword>
<evidence type="ECO:0000259" key="15">
    <source>
        <dbReference type="Pfam" id="PF13891"/>
    </source>
</evidence>
<reference evidence="17" key="1">
    <citation type="journal article" date="2016" name="Nat. Biotechnol.">
        <title>Sequencing wild and cultivated cassava and related species reveals extensive interspecific hybridization and genetic diversity.</title>
        <authorList>
            <person name="Bredeson J.V."/>
            <person name="Lyons J.B."/>
            <person name="Prochnik S.E."/>
            <person name="Wu G.A."/>
            <person name="Ha C.M."/>
            <person name="Edsinger-Gonzales E."/>
            <person name="Grimwood J."/>
            <person name="Schmutz J."/>
            <person name="Rabbi I.Y."/>
            <person name="Egesi C."/>
            <person name="Nauluvula P."/>
            <person name="Lebot V."/>
            <person name="Ndunguru J."/>
            <person name="Mkamilo G."/>
            <person name="Bart R.S."/>
            <person name="Setter T.L."/>
            <person name="Gleadow R.M."/>
            <person name="Kulakow P."/>
            <person name="Ferguson M.E."/>
            <person name="Rounsley S."/>
            <person name="Rokhsar D.S."/>
        </authorList>
    </citation>
    <scope>NUCLEOTIDE SEQUENCE [LARGE SCALE GENOMIC DNA]</scope>
    <source>
        <strain evidence="17">cv. AM560-2</strain>
    </source>
</reference>
<evidence type="ECO:0000256" key="1">
    <source>
        <dbReference type="ARBA" id="ARBA00004123"/>
    </source>
</evidence>
<evidence type="ECO:0000256" key="3">
    <source>
        <dbReference type="ARBA" id="ARBA00015508"/>
    </source>
</evidence>
<feature type="domain" description="KANL2-like probable zinc-finger" evidence="15">
    <location>
        <begin position="175"/>
        <end position="238"/>
    </location>
</feature>
<feature type="compositionally biased region" description="Low complexity" evidence="14">
    <location>
        <begin position="11"/>
        <end position="26"/>
    </location>
</feature>
<evidence type="ECO:0000256" key="4">
    <source>
        <dbReference type="ARBA" id="ARBA00022499"/>
    </source>
</evidence>
<evidence type="ECO:0000256" key="12">
    <source>
        <dbReference type="ARBA" id="ARBA00093359"/>
    </source>
</evidence>
<dbReference type="EMBL" id="CM004390">
    <property type="protein sequence ID" value="OAY51883.1"/>
    <property type="molecule type" value="Genomic_DNA"/>
</dbReference>